<feature type="compositionally biased region" description="Basic residues" evidence="1">
    <location>
        <begin position="83"/>
        <end position="94"/>
    </location>
</feature>
<evidence type="ECO:0000313" key="3">
    <source>
        <dbReference type="Proteomes" id="UP000188388"/>
    </source>
</evidence>
<protein>
    <submittedName>
        <fullName evidence="2">Uncharacterized protein</fullName>
    </submittedName>
</protein>
<feature type="compositionally biased region" description="Basic and acidic residues" evidence="1">
    <location>
        <begin position="334"/>
        <end position="348"/>
    </location>
</feature>
<dbReference type="EMBL" id="FTPD01000045">
    <property type="protein sequence ID" value="SIT58424.1"/>
    <property type="molecule type" value="Genomic_DNA"/>
</dbReference>
<feature type="compositionally biased region" description="Basic and acidic residues" evidence="1">
    <location>
        <begin position="187"/>
        <end position="210"/>
    </location>
</feature>
<proteinExistence type="predicted"/>
<feature type="compositionally biased region" description="Basic residues" evidence="1">
    <location>
        <begin position="231"/>
        <end position="251"/>
    </location>
</feature>
<feature type="compositionally biased region" description="Basic and acidic residues" evidence="1">
    <location>
        <begin position="218"/>
        <end position="230"/>
    </location>
</feature>
<reference evidence="3" key="1">
    <citation type="submission" date="2017-01" db="EMBL/GenBank/DDBJ databases">
        <authorList>
            <person name="Brunel B."/>
        </authorList>
    </citation>
    <scope>NUCLEOTIDE SEQUENCE [LARGE SCALE GENOMIC DNA]</scope>
</reference>
<feature type="compositionally biased region" description="Basic residues" evidence="1">
    <location>
        <begin position="281"/>
        <end position="296"/>
    </location>
</feature>
<evidence type="ECO:0000313" key="2">
    <source>
        <dbReference type="EMBL" id="SIT58424.1"/>
    </source>
</evidence>
<feature type="region of interest" description="Disordered" evidence="1">
    <location>
        <begin position="83"/>
        <end position="140"/>
    </location>
</feature>
<feature type="region of interest" description="Disordered" evidence="1">
    <location>
        <begin position="1"/>
        <end position="24"/>
    </location>
</feature>
<dbReference type="Proteomes" id="UP000188388">
    <property type="component" value="Unassembled WGS sequence"/>
</dbReference>
<accession>A0A1R3VF26</accession>
<feature type="compositionally biased region" description="Basic and acidic residues" evidence="1">
    <location>
        <begin position="311"/>
        <end position="320"/>
    </location>
</feature>
<name>A0A1R3VF26_9HYPH</name>
<dbReference type="AlphaFoldDB" id="A0A1R3VF26"/>
<keyword evidence="3" id="KW-1185">Reference proteome</keyword>
<sequence length="390" mass="43306">MGFDLAQLHLRHDRQSQGRRLSPSRCGTDGLCQHHPCRHGQACGLSVDAADVPLQWLVLSVDAGRAGRHPCLPALGAAEADLRRHRRPRRHPSVRRAGGDVGADQRQRPGQAAISADGHLQHRRGTAAGSGAVGHGRCGFCRHPPLWPDRDLWPGGRQRMAGRVGWAGEGTEGGEEGQARCALCRARGSDGDGSRDDGGDAGRRRDDRRGHVPRQHRHEGLSEEPQGERRGLRRRLVPLGRPRRHASRRLHPAQGPLQGHHHFRRREHLLDRSRGGALQAYRRRLLRRGRQARRQMGRGAGRLCRAEAGQDGDRGRDHRSLPRAARPLQTAESGDLRRNPEDLNRQDPEVPAEGDGQGVAEQFQEKCAAVFRPELRKNKYLERVGDSIKS</sequence>
<evidence type="ECO:0000256" key="1">
    <source>
        <dbReference type="SAM" id="MobiDB-lite"/>
    </source>
</evidence>
<organism evidence="2 3">
    <name type="scientific">Mesorhizobium prunaredense</name>
    <dbReference type="NCBI Taxonomy" id="1631249"/>
    <lineage>
        <taxon>Bacteria</taxon>
        <taxon>Pseudomonadati</taxon>
        <taxon>Pseudomonadota</taxon>
        <taxon>Alphaproteobacteria</taxon>
        <taxon>Hyphomicrobiales</taxon>
        <taxon>Phyllobacteriaceae</taxon>
        <taxon>Mesorhizobium</taxon>
    </lineage>
</organism>
<feature type="region of interest" description="Disordered" evidence="1">
    <location>
        <begin position="185"/>
        <end position="361"/>
    </location>
</feature>
<gene>
    <name evidence="2" type="ORF">BQ8794_50526</name>
</gene>